<name>A0AAV6X4Q2_9LAMI</name>
<evidence type="ECO:0000313" key="7">
    <source>
        <dbReference type="EMBL" id="KAG8377493.1"/>
    </source>
</evidence>
<dbReference type="Gene3D" id="1.10.630.10">
    <property type="entry name" value="Cytochrome P450"/>
    <property type="match status" value="1"/>
</dbReference>
<evidence type="ECO:0000256" key="5">
    <source>
        <dbReference type="ARBA" id="ARBA00023033"/>
    </source>
</evidence>
<evidence type="ECO:0000256" key="4">
    <source>
        <dbReference type="ARBA" id="ARBA00023004"/>
    </source>
</evidence>
<keyword evidence="2" id="KW-0479">Metal-binding</keyword>
<keyword evidence="8" id="KW-1185">Reference proteome</keyword>
<evidence type="ECO:0000256" key="3">
    <source>
        <dbReference type="ARBA" id="ARBA00023002"/>
    </source>
</evidence>
<evidence type="ECO:0008006" key="9">
    <source>
        <dbReference type="Google" id="ProtNLM"/>
    </source>
</evidence>
<dbReference type="Pfam" id="PF00067">
    <property type="entry name" value="p450"/>
    <property type="match status" value="1"/>
</dbReference>
<dbReference type="PANTHER" id="PTHR47947">
    <property type="entry name" value="CYTOCHROME P450 82C3-RELATED"/>
    <property type="match status" value="1"/>
</dbReference>
<dbReference type="InterPro" id="IPR050651">
    <property type="entry name" value="Plant_Cytochrome_P450_Monoox"/>
</dbReference>
<reference evidence="7" key="1">
    <citation type="submission" date="2019-10" db="EMBL/GenBank/DDBJ databases">
        <authorList>
            <person name="Zhang R."/>
            <person name="Pan Y."/>
            <person name="Wang J."/>
            <person name="Ma R."/>
            <person name="Yu S."/>
        </authorList>
    </citation>
    <scope>NUCLEOTIDE SEQUENCE</scope>
    <source>
        <strain evidence="7">LA-IB0</strain>
        <tissue evidence="7">Leaf</tissue>
    </source>
</reference>
<dbReference type="PANTHER" id="PTHR47947:SF13">
    <property type="entry name" value="CYTOCHROME P450, FAMILY 81, SUBFAMILY K, POLYPEPTIDE 1-RELATED"/>
    <property type="match status" value="1"/>
</dbReference>
<comment type="caution">
    <text evidence="7">The sequence shown here is derived from an EMBL/GenBank/DDBJ whole genome shotgun (WGS) entry which is preliminary data.</text>
</comment>
<dbReference type="GO" id="GO:0016705">
    <property type="term" value="F:oxidoreductase activity, acting on paired donors, with incorporation or reduction of molecular oxygen"/>
    <property type="evidence" value="ECO:0007669"/>
    <property type="project" value="InterPro"/>
</dbReference>
<keyword evidence="3" id="KW-0560">Oxidoreductase</keyword>
<sequence>MEILWCLVLSFSIFLILKHLNSRKCCRNLPPGPPALPILGHLHLLKTAPHCTLQTLSKKYGPIMYLHFGCHPVLVVSSPSAVEQCLSKNNDIIFANRPESLASKILGYNYTTVGFSPYGDHWRNLRRLTTIQLFSSASLNHSSSIRWEETRFLVQKLFQGCDHKAWNKVNNMKSLFFELVYNVAMVMVAGRRGPVMDDMFGPFKIMDICDHLPWLRWMGFKGMERKLINLHKRRDSFLQGLIDEGRNKIASSDEKKTLIQALLSMQFSEPDYYTDEIIKALVLCFEWEREGHELVDMEESGGLTLSKLKPLGASYRPRSSMMTLLSQL</sequence>
<keyword evidence="4" id="KW-0408">Iron</keyword>
<dbReference type="GO" id="GO:0004497">
    <property type="term" value="F:monooxygenase activity"/>
    <property type="evidence" value="ECO:0007669"/>
    <property type="project" value="UniProtKB-KW"/>
</dbReference>
<protein>
    <recommendedName>
        <fullName evidence="9">Cytochrome P450</fullName>
    </recommendedName>
</protein>
<dbReference type="EMBL" id="WHWC01000008">
    <property type="protein sequence ID" value="KAG8377493.1"/>
    <property type="molecule type" value="Genomic_DNA"/>
</dbReference>
<evidence type="ECO:0000313" key="8">
    <source>
        <dbReference type="Proteomes" id="UP000826271"/>
    </source>
</evidence>
<feature type="chain" id="PRO_5043989376" description="Cytochrome P450" evidence="6">
    <location>
        <begin position="23"/>
        <end position="328"/>
    </location>
</feature>
<proteinExistence type="predicted"/>
<dbReference type="Proteomes" id="UP000826271">
    <property type="component" value="Unassembled WGS sequence"/>
</dbReference>
<dbReference type="InterPro" id="IPR036396">
    <property type="entry name" value="Cyt_P450_sf"/>
</dbReference>
<dbReference type="AlphaFoldDB" id="A0AAV6X4Q2"/>
<keyword evidence="6" id="KW-0732">Signal</keyword>
<dbReference type="SUPFAM" id="SSF48264">
    <property type="entry name" value="Cytochrome P450"/>
    <property type="match status" value="1"/>
</dbReference>
<keyword evidence="5" id="KW-0503">Monooxygenase</keyword>
<evidence type="ECO:0000256" key="2">
    <source>
        <dbReference type="ARBA" id="ARBA00022723"/>
    </source>
</evidence>
<accession>A0AAV6X4Q2</accession>
<dbReference type="GO" id="GO:0005506">
    <property type="term" value="F:iron ion binding"/>
    <property type="evidence" value="ECO:0007669"/>
    <property type="project" value="InterPro"/>
</dbReference>
<dbReference type="GO" id="GO:0020037">
    <property type="term" value="F:heme binding"/>
    <property type="evidence" value="ECO:0007669"/>
    <property type="project" value="InterPro"/>
</dbReference>
<evidence type="ECO:0000256" key="6">
    <source>
        <dbReference type="SAM" id="SignalP"/>
    </source>
</evidence>
<organism evidence="7 8">
    <name type="scientific">Buddleja alternifolia</name>
    <dbReference type="NCBI Taxonomy" id="168488"/>
    <lineage>
        <taxon>Eukaryota</taxon>
        <taxon>Viridiplantae</taxon>
        <taxon>Streptophyta</taxon>
        <taxon>Embryophyta</taxon>
        <taxon>Tracheophyta</taxon>
        <taxon>Spermatophyta</taxon>
        <taxon>Magnoliopsida</taxon>
        <taxon>eudicotyledons</taxon>
        <taxon>Gunneridae</taxon>
        <taxon>Pentapetalae</taxon>
        <taxon>asterids</taxon>
        <taxon>lamiids</taxon>
        <taxon>Lamiales</taxon>
        <taxon>Scrophulariaceae</taxon>
        <taxon>Buddlejeae</taxon>
        <taxon>Buddleja</taxon>
    </lineage>
</organism>
<feature type="signal peptide" evidence="6">
    <location>
        <begin position="1"/>
        <end position="22"/>
    </location>
</feature>
<keyword evidence="1" id="KW-0349">Heme</keyword>
<gene>
    <name evidence="7" type="ORF">BUALT_Bualt08G0038600</name>
</gene>
<evidence type="ECO:0000256" key="1">
    <source>
        <dbReference type="ARBA" id="ARBA00022617"/>
    </source>
</evidence>
<dbReference type="InterPro" id="IPR001128">
    <property type="entry name" value="Cyt_P450"/>
</dbReference>